<dbReference type="EMBL" id="BMAW01016713">
    <property type="protein sequence ID" value="GFT50455.1"/>
    <property type="molecule type" value="Genomic_DNA"/>
</dbReference>
<keyword evidence="2" id="KW-1185">Reference proteome</keyword>
<organism evidence="1 2">
    <name type="scientific">Nephila pilipes</name>
    <name type="common">Giant wood spider</name>
    <name type="synonym">Nephila maculata</name>
    <dbReference type="NCBI Taxonomy" id="299642"/>
    <lineage>
        <taxon>Eukaryota</taxon>
        <taxon>Metazoa</taxon>
        <taxon>Ecdysozoa</taxon>
        <taxon>Arthropoda</taxon>
        <taxon>Chelicerata</taxon>
        <taxon>Arachnida</taxon>
        <taxon>Araneae</taxon>
        <taxon>Araneomorphae</taxon>
        <taxon>Entelegynae</taxon>
        <taxon>Araneoidea</taxon>
        <taxon>Nephilidae</taxon>
        <taxon>Nephila</taxon>
    </lineage>
</organism>
<gene>
    <name evidence="1" type="ORF">NPIL_11551</name>
</gene>
<feature type="non-terminal residue" evidence="1">
    <location>
        <position position="1"/>
    </location>
</feature>
<sequence length="44" mass="5042">KVVFSLKLKQILYHCLATTNDPNAEVFPTAKEKRSKGNLNYEEC</sequence>
<dbReference type="Proteomes" id="UP000887013">
    <property type="component" value="Unassembled WGS sequence"/>
</dbReference>
<dbReference type="AlphaFoldDB" id="A0A8X6TU69"/>
<evidence type="ECO:0000313" key="2">
    <source>
        <dbReference type="Proteomes" id="UP000887013"/>
    </source>
</evidence>
<comment type="caution">
    <text evidence="1">The sequence shown here is derived from an EMBL/GenBank/DDBJ whole genome shotgun (WGS) entry which is preliminary data.</text>
</comment>
<protein>
    <submittedName>
        <fullName evidence="1">Uncharacterized protein</fullName>
    </submittedName>
</protein>
<reference evidence="1" key="1">
    <citation type="submission" date="2020-08" db="EMBL/GenBank/DDBJ databases">
        <title>Multicomponent nature underlies the extraordinary mechanical properties of spider dragline silk.</title>
        <authorList>
            <person name="Kono N."/>
            <person name="Nakamura H."/>
            <person name="Mori M."/>
            <person name="Yoshida Y."/>
            <person name="Ohtoshi R."/>
            <person name="Malay A.D."/>
            <person name="Moran D.A.P."/>
            <person name="Tomita M."/>
            <person name="Numata K."/>
            <person name="Arakawa K."/>
        </authorList>
    </citation>
    <scope>NUCLEOTIDE SEQUENCE</scope>
</reference>
<proteinExistence type="predicted"/>
<evidence type="ECO:0000313" key="1">
    <source>
        <dbReference type="EMBL" id="GFT50455.1"/>
    </source>
</evidence>
<name>A0A8X6TU69_NEPPI</name>
<accession>A0A8X6TU69</accession>